<dbReference type="InterPro" id="IPR036683">
    <property type="entry name" value="CO_DH_flav_C_dom_sf"/>
</dbReference>
<dbReference type="SUPFAM" id="SSF47741">
    <property type="entry name" value="CO dehydrogenase ISP C-domain like"/>
    <property type="match status" value="1"/>
</dbReference>
<keyword evidence="9" id="KW-0560">Oxidoreductase</keyword>
<evidence type="ECO:0000256" key="5">
    <source>
        <dbReference type="ARBA" id="ARBA00022630"/>
    </source>
</evidence>
<keyword evidence="12" id="KW-0520">NAD</keyword>
<dbReference type="Gene3D" id="3.30.43.10">
    <property type="entry name" value="Uridine Diphospho-n-acetylenolpyruvylglucosamine Reductase, domain 2"/>
    <property type="match status" value="1"/>
</dbReference>
<dbReference type="InterPro" id="IPR036010">
    <property type="entry name" value="2Fe-2S_ferredoxin-like_sf"/>
</dbReference>
<dbReference type="InterPro" id="IPR016169">
    <property type="entry name" value="FAD-bd_PCMH_sub2"/>
</dbReference>
<dbReference type="InterPro" id="IPR002888">
    <property type="entry name" value="2Fe-2S-bd"/>
</dbReference>
<comment type="cofactor">
    <cofactor evidence="1">
        <name>Mo-molybdopterin</name>
        <dbReference type="ChEBI" id="CHEBI:71302"/>
    </cofactor>
</comment>
<evidence type="ECO:0008006" key="19">
    <source>
        <dbReference type="Google" id="ProtNLM"/>
    </source>
</evidence>
<gene>
    <name evidence="17" type="ORF">KI387_018415</name>
</gene>
<protein>
    <recommendedName>
        <fullName evidence="19">Aldehyde oxidase</fullName>
    </recommendedName>
</protein>
<feature type="domain" description="2Fe-2S ferredoxin-type" evidence="15">
    <location>
        <begin position="214"/>
        <end position="303"/>
    </location>
</feature>
<dbReference type="Pfam" id="PF00941">
    <property type="entry name" value="FAD_binding_5"/>
    <property type="match status" value="1"/>
</dbReference>
<keyword evidence="5" id="KW-0285">Flavoprotein</keyword>
<dbReference type="Pfam" id="PF01799">
    <property type="entry name" value="Fer2_2"/>
    <property type="match status" value="1"/>
</dbReference>
<dbReference type="PROSITE" id="PS51387">
    <property type="entry name" value="FAD_PCMH"/>
    <property type="match status" value="1"/>
</dbReference>
<comment type="cofactor">
    <cofactor evidence="2">
        <name>FAD</name>
        <dbReference type="ChEBI" id="CHEBI:57692"/>
    </cofactor>
</comment>
<dbReference type="InterPro" id="IPR016167">
    <property type="entry name" value="FAD-bd_PCMH_sub1"/>
</dbReference>
<dbReference type="PROSITE" id="PS00197">
    <property type="entry name" value="2FE2S_FER_1"/>
    <property type="match status" value="1"/>
</dbReference>
<dbReference type="InterPro" id="IPR016208">
    <property type="entry name" value="Ald_Oxase/xanthine_DH-like"/>
</dbReference>
<dbReference type="PROSITE" id="PS51085">
    <property type="entry name" value="2FE2S_FER_2"/>
    <property type="match status" value="1"/>
</dbReference>
<dbReference type="SUPFAM" id="SSF54292">
    <property type="entry name" value="2Fe-2S ferredoxin-like"/>
    <property type="match status" value="1"/>
</dbReference>
<evidence type="ECO:0000256" key="13">
    <source>
        <dbReference type="ARBA" id="ARBA00034078"/>
    </source>
</evidence>
<sequence length="1202" mass="132044">MMKKFGHVDLSPNLFWKHSYDIISGGPEACNKMVADIVERDRVYRAQRGHDALQVKVKLKKISANVTDHLEEGNFIDIQSGVGSEDRFSQVERSRKLDQHGIRQSPEGQCNFYWIGTTRLAIGTSHYAQVAYESDQVDSLINCDTTGFLPCIGGGGYIHLPILGSNFDRCALQTGLPSAVAFVRKYTYTQSGLHSADKHPGKVQKPTMTVATAKYLVFALNGQRTEVDPSQIDPATTLLSYLRYHTQYRGAKLGCGEGGCGACVVLLSKYNTTTEETEEFSISSCLTLLGSIDGCSVTTSEGLGNCRDGYHAIHRRIAGFHASQCGFCTPGWCMSLYGALRQAEAKGTNDVRNGFSNLSVLEAEKAIAGNLCRCTGYRPMADVCKSFARDVDLEDLGLNSFWKKNELADPNQLPKYNPTAVYTNTKFCSQNCEESRTPILNFAYKDKFDGEEHVWVRPSNLEEILETLAKSVKENIEPKLVVGNTSTGIYKDIKPKVIVDIGNIPELHIIKRHDFGIEVGAAVTITKLIKVLEDTSALADNVLDPGKVIYTGNCVFQGIASHLKKVASGFIRNTASVGGNLIMAQKLSFDSDVATILLGANALVKIISAERIESVLTMEEFLDKPCLDSGVLLLSIYIPHWTEVSNPVEDGDINGSIGCYEKLLFKTYRAAPRPLGNAVSYVNAAFLAQISPSVTQGYQVAKSLRLAFGAFGVRHAIRATSVEEFLVDKVISPAILLEAIEMVKVYVIPREGTRKSAYRKSVAVGFLFDFLCPFVKDMVPPCITDSLELGNSQSGSIPNIGKGTCKPKSLTDGKQKMKFHLDYHPVGQPSSKVASELQASGEAVYVDDIPSPENCLYGAYVYSKKALALIKKVDVKHALESPSVVSYISSTDIPKQGKNVGAEALFGGEILLAEDTVECFGQPIGLMVAKTWHDAKRAADRVRVDYDCETLGPPILSVEDAGEKKSFFQVPEWYAPKPVGDFSKGMSEADHEIESAEVRIGSQYYFYLETQTALAIPDEDECMVVYSSCQNPCIAQKSIAKCLGIPIHNVRVITRRVGGGFGGKAFRSVPMSLAVVKEGDGFVEEEDSVVKRYKAMVLTPIVVMEIKHYEVINDPCLVKIAVVLARDEFKVERMHNEEEGKEKGMAGTPCPNRHDENKLVGLFRITVTKEQIDGAINKKQSQFCHHPKKDLQRTNEDDIMED</sequence>
<name>A0AA38GIQ9_TAXCH</name>
<evidence type="ECO:0000256" key="9">
    <source>
        <dbReference type="ARBA" id="ARBA00023002"/>
    </source>
</evidence>
<evidence type="ECO:0000256" key="10">
    <source>
        <dbReference type="ARBA" id="ARBA00023004"/>
    </source>
</evidence>
<dbReference type="Gene3D" id="1.10.150.120">
    <property type="entry name" value="[2Fe-2S]-binding domain"/>
    <property type="match status" value="1"/>
</dbReference>
<dbReference type="AlphaFoldDB" id="A0AA38GIQ9"/>
<dbReference type="InterPro" id="IPR005107">
    <property type="entry name" value="CO_DH_flav_C"/>
</dbReference>
<dbReference type="SUPFAM" id="SSF54665">
    <property type="entry name" value="CO dehydrogenase molybdoprotein N-domain-like"/>
    <property type="match status" value="1"/>
</dbReference>
<dbReference type="InterPro" id="IPR036856">
    <property type="entry name" value="Ald_Oxase/Xan_DH_a/b_sf"/>
</dbReference>
<dbReference type="GO" id="GO:0005506">
    <property type="term" value="F:iron ion binding"/>
    <property type="evidence" value="ECO:0007669"/>
    <property type="project" value="InterPro"/>
</dbReference>
<dbReference type="Gene3D" id="3.30.465.10">
    <property type="match status" value="1"/>
</dbReference>
<dbReference type="InterPro" id="IPR016166">
    <property type="entry name" value="FAD-bd_PCMH"/>
</dbReference>
<dbReference type="InterPro" id="IPR037165">
    <property type="entry name" value="AldOxase/xan_DH_Mopterin-bd_sf"/>
</dbReference>
<dbReference type="OMA" id="CRSEYEC"/>
<dbReference type="Gene3D" id="3.10.20.30">
    <property type="match status" value="1"/>
</dbReference>
<evidence type="ECO:0000256" key="11">
    <source>
        <dbReference type="ARBA" id="ARBA00023014"/>
    </source>
</evidence>
<dbReference type="FunFam" id="3.30.365.10:FF:000001">
    <property type="entry name" value="Xanthine dehydrogenase oxidase"/>
    <property type="match status" value="1"/>
</dbReference>
<dbReference type="InterPro" id="IPR036884">
    <property type="entry name" value="2Fe-2S-bd_dom_sf"/>
</dbReference>
<evidence type="ECO:0000313" key="18">
    <source>
        <dbReference type="Proteomes" id="UP000824469"/>
    </source>
</evidence>
<evidence type="ECO:0000256" key="7">
    <source>
        <dbReference type="ARBA" id="ARBA00022723"/>
    </source>
</evidence>
<keyword evidence="18" id="KW-1185">Reference proteome</keyword>
<comment type="cofactor">
    <cofactor evidence="13">
        <name>[2Fe-2S] cluster</name>
        <dbReference type="ChEBI" id="CHEBI:190135"/>
    </cofactor>
</comment>
<dbReference type="FunFam" id="3.10.20.30:FF:000012">
    <property type="entry name" value="Xanthine dehydrogenase/oxidase"/>
    <property type="match status" value="1"/>
</dbReference>
<dbReference type="Gene3D" id="3.90.1170.50">
    <property type="entry name" value="Aldehyde oxidase/xanthine dehydrogenase, a/b hammerhead"/>
    <property type="match status" value="1"/>
</dbReference>
<keyword evidence="8" id="KW-0274">FAD</keyword>
<evidence type="ECO:0000256" key="3">
    <source>
        <dbReference type="ARBA" id="ARBA00006849"/>
    </source>
</evidence>
<evidence type="ECO:0000256" key="2">
    <source>
        <dbReference type="ARBA" id="ARBA00001974"/>
    </source>
</evidence>
<evidence type="ECO:0000256" key="4">
    <source>
        <dbReference type="ARBA" id="ARBA00022505"/>
    </source>
</evidence>
<dbReference type="Pfam" id="PF00111">
    <property type="entry name" value="Fer2"/>
    <property type="match status" value="1"/>
</dbReference>
<accession>A0AA38GIQ9</accession>
<dbReference type="SUPFAM" id="SSF56003">
    <property type="entry name" value="Molybdenum cofactor-binding domain"/>
    <property type="match status" value="1"/>
</dbReference>
<keyword evidence="6" id="KW-0001">2Fe-2S</keyword>
<keyword evidence="11" id="KW-0411">Iron-sulfur</keyword>
<evidence type="ECO:0000256" key="14">
    <source>
        <dbReference type="SAM" id="MobiDB-lite"/>
    </source>
</evidence>
<dbReference type="Gene3D" id="3.30.390.50">
    <property type="entry name" value="CO dehydrogenase flavoprotein, C-terminal domain"/>
    <property type="match status" value="1"/>
</dbReference>
<dbReference type="InterPro" id="IPR002346">
    <property type="entry name" value="Mopterin_DH_FAD-bd"/>
</dbReference>
<dbReference type="Pfam" id="PF02738">
    <property type="entry name" value="MoCoBD_1"/>
    <property type="match status" value="1"/>
</dbReference>
<dbReference type="EMBL" id="JAHRHJ020000003">
    <property type="protein sequence ID" value="KAH9323776.1"/>
    <property type="molecule type" value="Genomic_DNA"/>
</dbReference>
<evidence type="ECO:0000256" key="6">
    <source>
        <dbReference type="ARBA" id="ARBA00022714"/>
    </source>
</evidence>
<dbReference type="SUPFAM" id="SSF55447">
    <property type="entry name" value="CO dehydrogenase flavoprotein C-terminal domain-like"/>
    <property type="match status" value="1"/>
</dbReference>
<evidence type="ECO:0000256" key="8">
    <source>
        <dbReference type="ARBA" id="ARBA00022827"/>
    </source>
</evidence>
<dbReference type="Gene3D" id="3.30.365.10">
    <property type="entry name" value="Aldehyde oxidase/xanthine dehydrogenase, molybdopterin binding domain"/>
    <property type="match status" value="2"/>
</dbReference>
<evidence type="ECO:0000256" key="1">
    <source>
        <dbReference type="ARBA" id="ARBA00001924"/>
    </source>
</evidence>
<dbReference type="PANTHER" id="PTHR11908:SF132">
    <property type="entry name" value="ALDEHYDE OXIDASE 1-RELATED"/>
    <property type="match status" value="1"/>
</dbReference>
<dbReference type="SMART" id="SM01008">
    <property type="entry name" value="Ald_Xan_dh_C"/>
    <property type="match status" value="1"/>
</dbReference>
<keyword evidence="10" id="KW-0408">Iron</keyword>
<organism evidence="17 18">
    <name type="scientific">Taxus chinensis</name>
    <name type="common">Chinese yew</name>
    <name type="synonym">Taxus wallichiana var. chinensis</name>
    <dbReference type="NCBI Taxonomy" id="29808"/>
    <lineage>
        <taxon>Eukaryota</taxon>
        <taxon>Viridiplantae</taxon>
        <taxon>Streptophyta</taxon>
        <taxon>Embryophyta</taxon>
        <taxon>Tracheophyta</taxon>
        <taxon>Spermatophyta</taxon>
        <taxon>Pinopsida</taxon>
        <taxon>Pinidae</taxon>
        <taxon>Conifers II</taxon>
        <taxon>Cupressales</taxon>
        <taxon>Taxaceae</taxon>
        <taxon>Taxus</taxon>
    </lineage>
</organism>
<feature type="region of interest" description="Disordered" evidence="14">
    <location>
        <begin position="1183"/>
        <end position="1202"/>
    </location>
</feature>
<keyword evidence="7" id="KW-0479">Metal-binding</keyword>
<dbReference type="Proteomes" id="UP000824469">
    <property type="component" value="Unassembled WGS sequence"/>
</dbReference>
<dbReference type="Pfam" id="PF03450">
    <property type="entry name" value="CO_deh_flav_C"/>
    <property type="match status" value="1"/>
</dbReference>
<dbReference type="GO" id="GO:0016491">
    <property type="term" value="F:oxidoreductase activity"/>
    <property type="evidence" value="ECO:0007669"/>
    <property type="project" value="UniProtKB-KW"/>
</dbReference>
<dbReference type="Pfam" id="PF01315">
    <property type="entry name" value="Ald_Xan_dh_C"/>
    <property type="match status" value="1"/>
</dbReference>
<dbReference type="GO" id="GO:0071949">
    <property type="term" value="F:FAD binding"/>
    <property type="evidence" value="ECO:0007669"/>
    <property type="project" value="InterPro"/>
</dbReference>
<dbReference type="GO" id="GO:0051537">
    <property type="term" value="F:2 iron, 2 sulfur cluster binding"/>
    <property type="evidence" value="ECO:0007669"/>
    <property type="project" value="UniProtKB-KW"/>
</dbReference>
<dbReference type="SMART" id="SM01092">
    <property type="entry name" value="CO_deh_flav_C"/>
    <property type="match status" value="1"/>
</dbReference>
<dbReference type="SUPFAM" id="SSF56176">
    <property type="entry name" value="FAD-binding/transporter-associated domain-like"/>
    <property type="match status" value="1"/>
</dbReference>
<evidence type="ECO:0000259" key="15">
    <source>
        <dbReference type="PROSITE" id="PS51085"/>
    </source>
</evidence>
<evidence type="ECO:0000259" key="16">
    <source>
        <dbReference type="PROSITE" id="PS51387"/>
    </source>
</evidence>
<keyword evidence="4" id="KW-0500">Molybdenum</keyword>
<dbReference type="PANTHER" id="PTHR11908">
    <property type="entry name" value="XANTHINE DEHYDROGENASE"/>
    <property type="match status" value="1"/>
</dbReference>
<proteinExistence type="inferred from homology"/>
<evidence type="ECO:0000256" key="12">
    <source>
        <dbReference type="ARBA" id="ARBA00023027"/>
    </source>
</evidence>
<evidence type="ECO:0000313" key="17">
    <source>
        <dbReference type="EMBL" id="KAH9323776.1"/>
    </source>
</evidence>
<dbReference type="InterPro" id="IPR001041">
    <property type="entry name" value="2Fe-2S_ferredoxin-type"/>
</dbReference>
<dbReference type="InterPro" id="IPR000674">
    <property type="entry name" value="Ald_Oxase/Xan_DH_a/b"/>
</dbReference>
<dbReference type="InterPro" id="IPR036318">
    <property type="entry name" value="FAD-bd_PCMH-like_sf"/>
</dbReference>
<reference evidence="17 18" key="1">
    <citation type="journal article" date="2021" name="Nat. Plants">
        <title>The Taxus genome provides insights into paclitaxel biosynthesis.</title>
        <authorList>
            <person name="Xiong X."/>
            <person name="Gou J."/>
            <person name="Liao Q."/>
            <person name="Li Y."/>
            <person name="Zhou Q."/>
            <person name="Bi G."/>
            <person name="Li C."/>
            <person name="Du R."/>
            <person name="Wang X."/>
            <person name="Sun T."/>
            <person name="Guo L."/>
            <person name="Liang H."/>
            <person name="Lu P."/>
            <person name="Wu Y."/>
            <person name="Zhang Z."/>
            <person name="Ro D.K."/>
            <person name="Shang Y."/>
            <person name="Huang S."/>
            <person name="Yan J."/>
        </authorList>
    </citation>
    <scope>NUCLEOTIDE SEQUENCE [LARGE SCALE GENOMIC DNA]</scope>
    <source>
        <strain evidence="17">Ta-2019</strain>
    </source>
</reference>
<comment type="caution">
    <text evidence="17">The sequence shown here is derived from an EMBL/GenBank/DDBJ whole genome shotgun (WGS) entry which is preliminary data.</text>
</comment>
<dbReference type="InterPro" id="IPR008274">
    <property type="entry name" value="AldOxase/xan_DH_MoCoBD1"/>
</dbReference>
<dbReference type="InterPro" id="IPR006058">
    <property type="entry name" value="2Fe2S_fd_BS"/>
</dbReference>
<dbReference type="InterPro" id="IPR012675">
    <property type="entry name" value="Beta-grasp_dom_sf"/>
</dbReference>
<comment type="similarity">
    <text evidence="3">Belongs to the xanthine dehydrogenase family.</text>
</comment>
<feature type="domain" description="FAD-binding PCMH-type" evidence="16">
    <location>
        <begin position="448"/>
        <end position="643"/>
    </location>
</feature>